<proteinExistence type="predicted"/>
<dbReference type="GO" id="GO:0003924">
    <property type="term" value="F:GTPase activity"/>
    <property type="evidence" value="ECO:0007669"/>
    <property type="project" value="InterPro"/>
</dbReference>
<dbReference type="SUPFAM" id="SSF52540">
    <property type="entry name" value="P-loop containing nucleoside triphosphate hydrolases"/>
    <property type="match status" value="1"/>
</dbReference>
<gene>
    <name evidence="2" type="ORF">TPC1_17794</name>
</gene>
<accession>A0A146K5M9</accession>
<dbReference type="CDD" id="cd00154">
    <property type="entry name" value="Rab"/>
    <property type="match status" value="1"/>
</dbReference>
<evidence type="ECO:0000256" key="1">
    <source>
        <dbReference type="ARBA" id="ARBA00022741"/>
    </source>
</evidence>
<dbReference type="InterPro" id="IPR027417">
    <property type="entry name" value="P-loop_NTPase"/>
</dbReference>
<organism evidence="2">
    <name type="scientific">Trepomonas sp. PC1</name>
    <dbReference type="NCBI Taxonomy" id="1076344"/>
    <lineage>
        <taxon>Eukaryota</taxon>
        <taxon>Metamonada</taxon>
        <taxon>Diplomonadida</taxon>
        <taxon>Hexamitidae</taxon>
        <taxon>Hexamitinae</taxon>
        <taxon>Trepomonas</taxon>
    </lineage>
</organism>
<name>A0A146K5M9_9EUKA</name>
<reference evidence="2" key="1">
    <citation type="submission" date="2015-07" db="EMBL/GenBank/DDBJ databases">
        <title>Adaptation to a free-living lifestyle via gene acquisitions in the diplomonad Trepomonas sp. PC1.</title>
        <authorList>
            <person name="Xu F."/>
            <person name="Jerlstrom-Hultqvist J."/>
            <person name="Kolisko M."/>
            <person name="Simpson A.G.B."/>
            <person name="Roger A.J."/>
            <person name="Svard S.G."/>
            <person name="Andersson J.O."/>
        </authorList>
    </citation>
    <scope>NUCLEOTIDE SEQUENCE</scope>
    <source>
        <strain evidence="2">PC1</strain>
    </source>
</reference>
<dbReference type="Gene3D" id="3.40.50.300">
    <property type="entry name" value="P-loop containing nucleotide triphosphate hydrolases"/>
    <property type="match status" value="1"/>
</dbReference>
<feature type="non-terminal residue" evidence="2">
    <location>
        <position position="1"/>
    </location>
</feature>
<dbReference type="SMART" id="SM00175">
    <property type="entry name" value="RAB"/>
    <property type="match status" value="1"/>
</dbReference>
<protein>
    <submittedName>
        <fullName evidence="2">Rab-like protein</fullName>
    </submittedName>
</protein>
<dbReference type="EMBL" id="GDID01005807">
    <property type="protein sequence ID" value="JAP90799.1"/>
    <property type="molecule type" value="Transcribed_RNA"/>
</dbReference>
<dbReference type="GO" id="GO:0005525">
    <property type="term" value="F:GTP binding"/>
    <property type="evidence" value="ECO:0007669"/>
    <property type="project" value="InterPro"/>
</dbReference>
<dbReference type="PROSITE" id="PS51419">
    <property type="entry name" value="RAB"/>
    <property type="match status" value="1"/>
</dbReference>
<dbReference type="InterPro" id="IPR001806">
    <property type="entry name" value="Small_GTPase"/>
</dbReference>
<dbReference type="PANTHER" id="PTHR47978">
    <property type="match status" value="1"/>
</dbReference>
<sequence>QERYNSITQSYQRGAEFILICFDITEQSSFVAAKAWCEKSKQNALPGAKIYIIANKLDLEDQREVEKQVIEHYIEKQQLPLIEVSAKSGKNIDLLIETICKDFIKKEEIKEPIMIQPIITEFDQQKIDKCC</sequence>
<keyword evidence="1" id="KW-0547">Nucleotide-binding</keyword>
<dbReference type="AlphaFoldDB" id="A0A146K5M9"/>
<dbReference type="Pfam" id="PF00071">
    <property type="entry name" value="Ras"/>
    <property type="match status" value="1"/>
</dbReference>
<evidence type="ECO:0000313" key="2">
    <source>
        <dbReference type="EMBL" id="JAP90799.1"/>
    </source>
</evidence>